<keyword evidence="4 5" id="KW-0539">Nucleus</keyword>
<proteinExistence type="inferred from homology"/>
<organism evidence="7 8">
    <name type="scientific">Chloropicon roscoffensis</name>
    <dbReference type="NCBI Taxonomy" id="1461544"/>
    <lineage>
        <taxon>Eukaryota</taxon>
        <taxon>Viridiplantae</taxon>
        <taxon>Chlorophyta</taxon>
        <taxon>Chloropicophyceae</taxon>
        <taxon>Chloropicales</taxon>
        <taxon>Chloropicaceae</taxon>
        <taxon>Chloropicon</taxon>
    </lineage>
</organism>
<evidence type="ECO:0000256" key="6">
    <source>
        <dbReference type="SAM" id="MobiDB-lite"/>
    </source>
</evidence>
<feature type="region of interest" description="Disordered" evidence="6">
    <location>
        <begin position="163"/>
        <end position="186"/>
    </location>
</feature>
<gene>
    <name evidence="7" type="ORF">HKI87_06g40790</name>
</gene>
<comment type="subcellular location">
    <subcellularLocation>
        <location evidence="1 5">Nucleus</location>
    </subcellularLocation>
</comment>
<keyword evidence="3 5" id="KW-0690">Ribosome biogenesis</keyword>
<feature type="region of interest" description="Disordered" evidence="6">
    <location>
        <begin position="1"/>
        <end position="31"/>
    </location>
</feature>
<dbReference type="InterPro" id="IPR007023">
    <property type="entry name" value="Ribosom_reg"/>
</dbReference>
<evidence type="ECO:0000313" key="7">
    <source>
        <dbReference type="EMBL" id="WZN62542.1"/>
    </source>
</evidence>
<dbReference type="AlphaFoldDB" id="A0AAX4P864"/>
<accession>A0AAX4P864</accession>
<dbReference type="GO" id="GO:0042254">
    <property type="term" value="P:ribosome biogenesis"/>
    <property type="evidence" value="ECO:0007669"/>
    <property type="project" value="UniProtKB-KW"/>
</dbReference>
<comment type="similarity">
    <text evidence="2 5">Belongs to the RRS1 family.</text>
</comment>
<dbReference type="EMBL" id="CP151506">
    <property type="protein sequence ID" value="WZN62542.1"/>
    <property type="molecule type" value="Genomic_DNA"/>
</dbReference>
<evidence type="ECO:0000256" key="1">
    <source>
        <dbReference type="ARBA" id="ARBA00004123"/>
    </source>
</evidence>
<feature type="compositionally biased region" description="Basic and acidic residues" evidence="6">
    <location>
        <begin position="163"/>
        <end position="172"/>
    </location>
</feature>
<keyword evidence="8" id="KW-1185">Reference proteome</keyword>
<comment type="function">
    <text evidence="5">Involved in ribosomal large subunit assembly.</text>
</comment>
<feature type="region of interest" description="Disordered" evidence="6">
    <location>
        <begin position="322"/>
        <end position="348"/>
    </location>
</feature>
<evidence type="ECO:0000256" key="3">
    <source>
        <dbReference type="ARBA" id="ARBA00022517"/>
    </source>
</evidence>
<evidence type="ECO:0000313" key="8">
    <source>
        <dbReference type="Proteomes" id="UP001472866"/>
    </source>
</evidence>
<evidence type="ECO:0000256" key="5">
    <source>
        <dbReference type="RuleBase" id="RU364132"/>
    </source>
</evidence>
<dbReference type="Proteomes" id="UP001472866">
    <property type="component" value="Chromosome 06"/>
</dbReference>
<dbReference type="Pfam" id="PF04939">
    <property type="entry name" value="RRS1"/>
    <property type="match status" value="1"/>
</dbReference>
<evidence type="ECO:0000256" key="2">
    <source>
        <dbReference type="ARBA" id="ARBA00010077"/>
    </source>
</evidence>
<evidence type="ECO:0000256" key="4">
    <source>
        <dbReference type="ARBA" id="ARBA00023242"/>
    </source>
</evidence>
<protein>
    <recommendedName>
        <fullName evidence="5">Ribosome biogenesis regulatory protein</fullName>
    </recommendedName>
</protein>
<dbReference type="GO" id="GO:0005634">
    <property type="term" value="C:nucleus"/>
    <property type="evidence" value="ECO:0007669"/>
    <property type="project" value="UniProtKB-SubCell"/>
</dbReference>
<reference evidence="7 8" key="1">
    <citation type="submission" date="2024-03" db="EMBL/GenBank/DDBJ databases">
        <title>Complete genome sequence of the green alga Chloropicon roscoffensis RCC1871.</title>
        <authorList>
            <person name="Lemieux C."/>
            <person name="Pombert J.-F."/>
            <person name="Otis C."/>
            <person name="Turmel M."/>
        </authorList>
    </citation>
    <scope>NUCLEOTIDE SEQUENCE [LARGE SCALE GENOMIC DNA]</scope>
    <source>
        <strain evidence="7 8">RCC1871</strain>
    </source>
</reference>
<sequence>MTTKARASKMVDEAMGASRGAGAGTPSYDESTLEVDEGNLLVCDPSPVDREAFAADPEAKCKAVATSMAQALVKRLFSFPSQPAVSGRTVELPRPKTLLPRFKPIPQPKPLTRWEKFAKEKGIVKRKREKYTFDEHAGEFKRRYGYDRVNDINDVAIIEAKLTDKPGEDPFSRHKKDKRERVRKQEERRLANLKNAAKAGGKKALPATVSLARALPAADDYLSSSGPQRGQKRATKSELLEGAIAASEATASMGKFDKKSKLEGAISKKRGKRQQFAPVLGKGKHAVSAQERDLIEETVRKVISAGSKPILDVGKAVKQIDPRSLRVRKAKTPKKKSKKQREREAGGN</sequence>
<feature type="compositionally biased region" description="Basic residues" evidence="6">
    <location>
        <begin position="325"/>
        <end position="340"/>
    </location>
</feature>
<name>A0AAX4P864_9CHLO</name>